<name>A0ABV1AY25_9FIRM</name>
<keyword evidence="2" id="KW-0808">Transferase</keyword>
<dbReference type="PANTHER" id="PTHR45947:SF3">
    <property type="entry name" value="SULFOQUINOVOSYL TRANSFERASE SQD2"/>
    <property type="match status" value="1"/>
</dbReference>
<protein>
    <submittedName>
        <fullName evidence="2">Glycosyltransferase</fullName>
        <ecNumber evidence="2">2.4.-.-</ecNumber>
    </submittedName>
</protein>
<dbReference type="SUPFAM" id="SSF53756">
    <property type="entry name" value="UDP-Glycosyltransferase/glycogen phosphorylase"/>
    <property type="match status" value="1"/>
</dbReference>
<organism evidence="2 3">
    <name type="scientific">Faecalibacterium tardum</name>
    <dbReference type="NCBI Taxonomy" id="3133156"/>
    <lineage>
        <taxon>Bacteria</taxon>
        <taxon>Bacillati</taxon>
        <taxon>Bacillota</taxon>
        <taxon>Clostridia</taxon>
        <taxon>Eubacteriales</taxon>
        <taxon>Oscillospiraceae</taxon>
        <taxon>Faecalibacterium</taxon>
    </lineage>
</organism>
<dbReference type="GO" id="GO:0016757">
    <property type="term" value="F:glycosyltransferase activity"/>
    <property type="evidence" value="ECO:0007669"/>
    <property type="project" value="UniProtKB-KW"/>
</dbReference>
<dbReference type="PANTHER" id="PTHR45947">
    <property type="entry name" value="SULFOQUINOVOSYL TRANSFERASE SQD2"/>
    <property type="match status" value="1"/>
</dbReference>
<feature type="domain" description="Glycosyl transferase family 1" evidence="1">
    <location>
        <begin position="209"/>
        <end position="369"/>
    </location>
</feature>
<keyword evidence="3" id="KW-1185">Reference proteome</keyword>
<sequence>MNILVITTFYPHPERNDLLRDTSAIHYIAREWVQQGHQVTVLHCYGHYFRELIKELGKHDFRQYGKVQECPENEGVKVLLIENQFWLRNAKWYLPFQQRRIAKAINHYFHEKQPNYQPDVLLVHFPTNYVGIVERLDFSCRKAAVFHKTDVATVNAKPWVCPRIQNTYDLLGARTGQLQKKLAKAGIKTSFLAQSGIDESLIMTDAAFQKKWSAEVHPIKIVYAGNLVRDKKVDAILAALGSWKDRIPFEFTVIGDGICMPSCIKLAQTLGIAGSCRFTGRMTREKTLAEFRKADVFVMISRLETLGLVYLEAMSQGCIVIGSKNEGIDGIIVDQKNGYLVESGNAEELRMRLEYIAAASEDEKKSIAYAGVQTIRQMTSKKTAEQYLDQVLGTPAEKTAGSPQKG</sequence>
<evidence type="ECO:0000313" key="2">
    <source>
        <dbReference type="EMBL" id="MEQ2362752.1"/>
    </source>
</evidence>
<accession>A0ABV1AY25</accession>
<evidence type="ECO:0000259" key="1">
    <source>
        <dbReference type="Pfam" id="PF00534"/>
    </source>
</evidence>
<evidence type="ECO:0000313" key="3">
    <source>
        <dbReference type="Proteomes" id="UP001457197"/>
    </source>
</evidence>
<dbReference type="Pfam" id="PF00534">
    <property type="entry name" value="Glycos_transf_1"/>
    <property type="match status" value="1"/>
</dbReference>
<dbReference type="EC" id="2.4.-.-" evidence="2"/>
<dbReference type="InterPro" id="IPR001296">
    <property type="entry name" value="Glyco_trans_1"/>
</dbReference>
<dbReference type="RefSeq" id="WP_349152653.1">
    <property type="nucleotide sequence ID" value="NZ_JBBMEO010000023.1"/>
</dbReference>
<gene>
    <name evidence="2" type="ORF">WMO44_11470</name>
</gene>
<dbReference type="EMBL" id="JBBMEO010000023">
    <property type="protein sequence ID" value="MEQ2362752.1"/>
    <property type="molecule type" value="Genomic_DNA"/>
</dbReference>
<dbReference type="Gene3D" id="3.40.50.2000">
    <property type="entry name" value="Glycogen Phosphorylase B"/>
    <property type="match status" value="2"/>
</dbReference>
<dbReference type="Proteomes" id="UP001457197">
    <property type="component" value="Unassembled WGS sequence"/>
</dbReference>
<dbReference type="InterPro" id="IPR050194">
    <property type="entry name" value="Glycosyltransferase_grp1"/>
</dbReference>
<comment type="caution">
    <text evidence="2">The sequence shown here is derived from an EMBL/GenBank/DDBJ whole genome shotgun (WGS) entry which is preliminary data.</text>
</comment>
<proteinExistence type="predicted"/>
<keyword evidence="2" id="KW-0328">Glycosyltransferase</keyword>
<reference evidence="2 3" key="1">
    <citation type="submission" date="2024-03" db="EMBL/GenBank/DDBJ databases">
        <title>Human intestinal bacterial collection.</title>
        <authorList>
            <person name="Pauvert C."/>
            <person name="Hitch T.C.A."/>
            <person name="Clavel T."/>
        </authorList>
    </citation>
    <scope>NUCLEOTIDE SEQUENCE [LARGE SCALE GENOMIC DNA]</scope>
    <source>
        <strain evidence="2 3">CLA-AA-H175</strain>
    </source>
</reference>